<proteinExistence type="predicted"/>
<dbReference type="Proteomes" id="UP001177260">
    <property type="component" value="Unassembled WGS sequence"/>
</dbReference>
<comment type="caution">
    <text evidence="1">The sequence shown here is derived from an EMBL/GenBank/DDBJ whole genome shotgun (WGS) entry which is preliminary data.</text>
</comment>
<gene>
    <name evidence="1" type="ORF">N8T08_002415</name>
</gene>
<accession>A0ACC3AM83</accession>
<dbReference type="EMBL" id="JAOPJF010000143">
    <property type="protein sequence ID" value="KAK1138530.1"/>
    <property type="molecule type" value="Genomic_DNA"/>
</dbReference>
<reference evidence="1 2" key="1">
    <citation type="journal article" date="2023" name="ACS Omega">
        <title>Identification of the Neoaspergillic Acid Biosynthesis Gene Cluster by Establishing an In Vitro CRISPR-Ribonucleoprotein Genetic System in Aspergillus melleus.</title>
        <authorList>
            <person name="Yuan B."/>
            <person name="Grau M.F."/>
            <person name="Murata R.M."/>
            <person name="Torok T."/>
            <person name="Venkateswaran K."/>
            <person name="Stajich J.E."/>
            <person name="Wang C.C.C."/>
        </authorList>
    </citation>
    <scope>NUCLEOTIDE SEQUENCE [LARGE SCALE GENOMIC DNA]</scope>
    <source>
        <strain evidence="1 2">IMV 1140</strain>
    </source>
</reference>
<organism evidence="1 2">
    <name type="scientific">Aspergillus melleus</name>
    <dbReference type="NCBI Taxonomy" id="138277"/>
    <lineage>
        <taxon>Eukaryota</taxon>
        <taxon>Fungi</taxon>
        <taxon>Dikarya</taxon>
        <taxon>Ascomycota</taxon>
        <taxon>Pezizomycotina</taxon>
        <taxon>Eurotiomycetes</taxon>
        <taxon>Eurotiomycetidae</taxon>
        <taxon>Eurotiales</taxon>
        <taxon>Aspergillaceae</taxon>
        <taxon>Aspergillus</taxon>
        <taxon>Aspergillus subgen. Circumdati</taxon>
    </lineage>
</organism>
<evidence type="ECO:0000313" key="2">
    <source>
        <dbReference type="Proteomes" id="UP001177260"/>
    </source>
</evidence>
<sequence length="416" mass="48158">MSSMLHYLRFGSNKGEEVAPEPAKDAPVRALPASWYTSTEMYDLERRAIFSRRWIFLTHNSRIKDAGDWLRYEMAGFDFFVIRDRLGNVNAFHNVCRHRAYPVIEEEGSGNKKIVACRYHGWSYGLNGKLAKAPGYKDLDFDKDKNSLFPIHVKVDVNGFIWINLDAKETPEVSWEEHFDGVDTQERYKHYNFDDYDLDHTYKLDGDYNWKILSDNFNECYHCPTTHADIPEFLNLDSFGSDTKDGHIQHHCESTPLQIEKGLYTASTYYFPASAMVVSPHFIMIQKFLPKGPKTSSMDYEIYRNRNSSEADFKLISDMYARVMGEDKVLCNNAQKNLDRGVFTNGQLHPTYEKAPLFFQSTVREVITEHFKREKDEGQQVWPARPKLPSDAKISQQDEEICSGLACGAQREVLAW</sequence>
<name>A0ACC3AM83_9EURO</name>
<keyword evidence="2" id="KW-1185">Reference proteome</keyword>
<protein>
    <submittedName>
        <fullName evidence="1">Uncharacterized protein</fullName>
    </submittedName>
</protein>
<evidence type="ECO:0000313" key="1">
    <source>
        <dbReference type="EMBL" id="KAK1138530.1"/>
    </source>
</evidence>